<evidence type="ECO:0000313" key="11">
    <source>
        <dbReference type="Proteomes" id="UP001152797"/>
    </source>
</evidence>
<dbReference type="EMBL" id="CAMXCT030006666">
    <property type="protein sequence ID" value="CAL4805253.1"/>
    <property type="molecule type" value="Genomic_DNA"/>
</dbReference>
<comment type="cofactor">
    <cofactor evidence="1">
        <name>L-ascorbate</name>
        <dbReference type="ChEBI" id="CHEBI:38290"/>
    </cofactor>
</comment>
<gene>
    <name evidence="8" type="ORF">C1SCF055_LOCUS42549</name>
</gene>
<evidence type="ECO:0000256" key="4">
    <source>
        <dbReference type="ARBA" id="ARBA00023002"/>
    </source>
</evidence>
<proteinExistence type="predicted"/>
<feature type="compositionally biased region" description="Basic and acidic residues" evidence="6">
    <location>
        <begin position="1154"/>
        <end position="1164"/>
    </location>
</feature>
<evidence type="ECO:0000313" key="8">
    <source>
        <dbReference type="EMBL" id="CAI4017941.1"/>
    </source>
</evidence>
<dbReference type="InterPro" id="IPR006620">
    <property type="entry name" value="Pro_4_hyd_alph"/>
</dbReference>
<dbReference type="PANTHER" id="PTHR10869">
    <property type="entry name" value="PROLYL 4-HYDROXYLASE ALPHA SUBUNIT"/>
    <property type="match status" value="1"/>
</dbReference>
<protein>
    <submittedName>
        <fullName evidence="10">Brefeldin A-inhibited guanine nucleotide-exchange protein 2</fullName>
    </submittedName>
</protein>
<feature type="compositionally biased region" description="Low complexity" evidence="6">
    <location>
        <begin position="1185"/>
        <end position="1194"/>
    </location>
</feature>
<dbReference type="AlphaFoldDB" id="A0A9P1GN68"/>
<keyword evidence="3" id="KW-0223">Dioxygenase</keyword>
<dbReference type="OrthoDB" id="69177at2759"/>
<feature type="region of interest" description="Disordered" evidence="6">
    <location>
        <begin position="1139"/>
        <end position="1200"/>
    </location>
</feature>
<keyword evidence="11" id="KW-1185">Reference proteome</keyword>
<evidence type="ECO:0000256" key="1">
    <source>
        <dbReference type="ARBA" id="ARBA00001961"/>
    </source>
</evidence>
<keyword evidence="5" id="KW-0408">Iron</keyword>
<dbReference type="Proteomes" id="UP001152797">
    <property type="component" value="Unassembled WGS sequence"/>
</dbReference>
<reference evidence="8" key="1">
    <citation type="submission" date="2022-10" db="EMBL/GenBank/DDBJ databases">
        <authorList>
            <person name="Chen Y."/>
            <person name="Dougan E. K."/>
            <person name="Chan C."/>
            <person name="Rhodes N."/>
            <person name="Thang M."/>
        </authorList>
    </citation>
    <scope>NUCLEOTIDE SEQUENCE</scope>
</reference>
<dbReference type="Pfam" id="PF13640">
    <property type="entry name" value="2OG-FeII_Oxy_3"/>
    <property type="match status" value="1"/>
</dbReference>
<evidence type="ECO:0000256" key="3">
    <source>
        <dbReference type="ARBA" id="ARBA00022964"/>
    </source>
</evidence>
<dbReference type="SUPFAM" id="SSF51197">
    <property type="entry name" value="Clavaminate synthase-like"/>
    <property type="match status" value="1"/>
</dbReference>
<keyword evidence="4" id="KW-0560">Oxidoreductase</keyword>
<dbReference type="GO" id="GO:0005506">
    <property type="term" value="F:iron ion binding"/>
    <property type="evidence" value="ECO:0007669"/>
    <property type="project" value="InterPro"/>
</dbReference>
<dbReference type="GO" id="GO:0005783">
    <property type="term" value="C:endoplasmic reticulum"/>
    <property type="evidence" value="ECO:0007669"/>
    <property type="project" value="TreeGrafter"/>
</dbReference>
<name>A0A9P1GN68_9DINO</name>
<feature type="region of interest" description="Disordered" evidence="6">
    <location>
        <begin position="999"/>
        <end position="1064"/>
    </location>
</feature>
<dbReference type="InterPro" id="IPR045054">
    <property type="entry name" value="P4HA-like"/>
</dbReference>
<organism evidence="8">
    <name type="scientific">Cladocopium goreaui</name>
    <dbReference type="NCBI Taxonomy" id="2562237"/>
    <lineage>
        <taxon>Eukaryota</taxon>
        <taxon>Sar</taxon>
        <taxon>Alveolata</taxon>
        <taxon>Dinophyceae</taxon>
        <taxon>Suessiales</taxon>
        <taxon>Symbiodiniaceae</taxon>
        <taxon>Cladocopium</taxon>
    </lineage>
</organism>
<dbReference type="GO" id="GO:0031418">
    <property type="term" value="F:L-ascorbic acid binding"/>
    <property type="evidence" value="ECO:0007669"/>
    <property type="project" value="InterPro"/>
</dbReference>
<dbReference type="Gene3D" id="2.60.120.620">
    <property type="entry name" value="q2cbj1_9rhob like domain"/>
    <property type="match status" value="1"/>
</dbReference>
<evidence type="ECO:0000313" key="10">
    <source>
        <dbReference type="EMBL" id="CAL4805253.1"/>
    </source>
</evidence>
<dbReference type="EMBL" id="CAMXCT020006666">
    <property type="protein sequence ID" value="CAL1171316.1"/>
    <property type="molecule type" value="Genomic_DNA"/>
</dbReference>
<dbReference type="GO" id="GO:0004656">
    <property type="term" value="F:procollagen-proline 4-dioxygenase activity"/>
    <property type="evidence" value="ECO:0007669"/>
    <property type="project" value="TreeGrafter"/>
</dbReference>
<evidence type="ECO:0000256" key="5">
    <source>
        <dbReference type="ARBA" id="ARBA00023004"/>
    </source>
</evidence>
<evidence type="ECO:0000256" key="2">
    <source>
        <dbReference type="ARBA" id="ARBA00022723"/>
    </source>
</evidence>
<dbReference type="InterPro" id="IPR044862">
    <property type="entry name" value="Pro_4_hyd_alph_FE2OG_OXY"/>
</dbReference>
<feature type="domain" description="Prolyl 4-hydroxylase alpha subunit" evidence="7">
    <location>
        <begin position="467"/>
        <end position="650"/>
    </location>
</feature>
<dbReference type="PANTHER" id="PTHR10869:SF241">
    <property type="entry name" value="FE2OG DIOXYGENASE DOMAIN-CONTAINING PROTEIN"/>
    <property type="match status" value="1"/>
</dbReference>
<reference evidence="9" key="2">
    <citation type="submission" date="2024-04" db="EMBL/GenBank/DDBJ databases">
        <authorList>
            <person name="Chen Y."/>
            <person name="Shah S."/>
            <person name="Dougan E. K."/>
            <person name="Thang M."/>
            <person name="Chan C."/>
        </authorList>
    </citation>
    <scope>NUCLEOTIDE SEQUENCE [LARGE SCALE GENOMIC DNA]</scope>
</reference>
<comment type="caution">
    <text evidence="8">The sequence shown here is derived from an EMBL/GenBank/DDBJ whole genome shotgun (WGS) entry which is preliminary data.</text>
</comment>
<dbReference type="SMART" id="SM00702">
    <property type="entry name" value="P4Hc"/>
    <property type="match status" value="1"/>
</dbReference>
<sequence length="1225" mass="134871">MATELEAVCRSEASRVVFALRGNRRFGTRSWRDLEETSPLRQLCSWRLNGYGPNELLEPLLRVIRSPDFGGPATFVALEATQNVVVAICEEQRSQSTEALRHLATTLVDVCRAACDCVFEALGAVGKTPKPGDCCADDCPHRSLLFSGSVAPNLETKADERMGPDAVLIFSPQDRVKAFSKVLQFWSHYRESHTLRASALATLQRMLDLTLVDLTSPARYEFLRVILGMMAAEAEPGMAMERALLYLRCLQRLAMHSTSRRWAMSEQGRFFQNDIPLLLLSFCKVFPGSLPLLTLLLPVRCESHLLALRGFLGRQGRTVAMTIQGSMTIQGIKRVHPQTWQFSEDFAGERGPHMGRCVLDQKEYPGVMGLSAATAAMGKSSSKWRAPLSDAEVAGLADGMSLAGAPLQPPKLLQMGWKEGQVFTALDDPDRTELPWQGPSFLERKDPKLQRGKTQWEELVVPGGPGRFAGVVTGVFDEDDCAELIECINQKGFTPALLNIGHGRQMLDLKARDGHRAIVDSPELSGYLLEVLRPYLPETFQRGTLIDLNERCRVLCYTPGQEFPAHYDGTFRRPRPDPRAGDRSMITVQVYLHDVPEGSGGGTTFMKDSEEVVCCCQPRAGSVLIFSQNLLHEGSLLKSGLKYTLRTEAAGSSSAALGALQVDALLSGVYIRSLDYAVAPLITSEAAPVTPEEAGATKLLLLESLYDLFQPSLVQAVWFSFDGDWRRPPLLEQVAGKAVELVTKRPPSSERPLPAHLMQLCSAVLTRIVSAFVDVSAEGTAKGSHMLRWQLRSDLRELMTKIEESPKKARGAFEKSSLLEVVPLPPGSSCEASEEWVFKLIWLFRTVHFLVPYSAVGEFFGQPKEDSEKAVTTFVRGLDITAAPWRAALRFSGGERLGLFASEGSTANRPHPPRLRLEPSGKAHAYYHKHVEHCRSSGKEAVHWCSITSGSMTKGAGYLKHPDAAYTFAFISAAQGTGAVRCIMAEVVESWEDLCPKKKGRKAKKHQEKEKPPVVHQASAVRIRKKKDTAPDDPTPAMDDPTPSPVVMPAPRSEAPQAPVPQQTTWQPNPNATPWEMWQHPVNSYGNSYGNIGNYDAFSYQAYTPYQYQSFPYYQAYAPPAEPAPAAPVSKWVPPSDVNDVTDVKISPTTATPEPEKSDSEKGKGCGCEDWEELYDSEPGSTEVHSAASSIHSSPAGPMPQVKPCVAPPWLLCTSTRRRAQQKQT</sequence>
<dbReference type="EMBL" id="CAMXCT010006666">
    <property type="protein sequence ID" value="CAI4017941.1"/>
    <property type="molecule type" value="Genomic_DNA"/>
</dbReference>
<accession>A0A9P1GN68</accession>
<evidence type="ECO:0000259" key="7">
    <source>
        <dbReference type="SMART" id="SM00702"/>
    </source>
</evidence>
<evidence type="ECO:0000256" key="6">
    <source>
        <dbReference type="SAM" id="MobiDB-lite"/>
    </source>
</evidence>
<keyword evidence="2" id="KW-0479">Metal-binding</keyword>
<evidence type="ECO:0000313" key="9">
    <source>
        <dbReference type="EMBL" id="CAL1171316.1"/>
    </source>
</evidence>